<reference evidence="1" key="1">
    <citation type="submission" date="2020-05" db="EMBL/GenBank/DDBJ databases">
        <title>Mycena genomes resolve the evolution of fungal bioluminescence.</title>
        <authorList>
            <person name="Tsai I.J."/>
        </authorList>
    </citation>
    <scope>NUCLEOTIDE SEQUENCE</scope>
    <source>
        <strain evidence="1">160909Yilan</strain>
    </source>
</reference>
<organism evidence="1 2">
    <name type="scientific">Mycena sanguinolenta</name>
    <dbReference type="NCBI Taxonomy" id="230812"/>
    <lineage>
        <taxon>Eukaryota</taxon>
        <taxon>Fungi</taxon>
        <taxon>Dikarya</taxon>
        <taxon>Basidiomycota</taxon>
        <taxon>Agaricomycotina</taxon>
        <taxon>Agaricomycetes</taxon>
        <taxon>Agaricomycetidae</taxon>
        <taxon>Agaricales</taxon>
        <taxon>Marasmiineae</taxon>
        <taxon>Mycenaceae</taxon>
        <taxon>Mycena</taxon>
    </lineage>
</organism>
<evidence type="ECO:0000313" key="1">
    <source>
        <dbReference type="EMBL" id="KAF7348173.1"/>
    </source>
</evidence>
<proteinExistence type="predicted"/>
<name>A0A8H6XV77_9AGAR</name>
<dbReference type="EMBL" id="JACAZH010000017">
    <property type="protein sequence ID" value="KAF7348173.1"/>
    <property type="molecule type" value="Genomic_DNA"/>
</dbReference>
<evidence type="ECO:0000313" key="2">
    <source>
        <dbReference type="Proteomes" id="UP000623467"/>
    </source>
</evidence>
<dbReference type="AlphaFoldDB" id="A0A8H6XV77"/>
<accession>A0A8H6XV77</accession>
<keyword evidence="2" id="KW-1185">Reference proteome</keyword>
<sequence>MMAAPAARAQAATASASSRRCIYKQASSSRCPFSPSSPHHLHARPHCNTYFYAGGVMSSAVGSCSARVRLMRVGATSTPRMLASTAFAPLYAGGVMRVAGGGVSLGRICSVHACSNTMHDPILAPTPRTPAPATSTYRYAGGIGCTHKPNCSRQRSFMQS</sequence>
<dbReference type="Proteomes" id="UP000623467">
    <property type="component" value="Unassembled WGS sequence"/>
</dbReference>
<protein>
    <submittedName>
        <fullName evidence="1">Uncharacterized protein</fullName>
    </submittedName>
</protein>
<comment type="caution">
    <text evidence="1">The sequence shown here is derived from an EMBL/GenBank/DDBJ whole genome shotgun (WGS) entry which is preliminary data.</text>
</comment>
<gene>
    <name evidence="1" type="ORF">MSAN_01770200</name>
</gene>